<name>A0A2K8KHR2_9MOLU</name>
<keyword evidence="2" id="KW-1185">Reference proteome</keyword>
<proteinExistence type="predicted"/>
<sequence>MNLNTKNKPFKVSKQWIRDDYLIRLNRFLEKAGIKNLNGEAVLFVNKEDIRRKWYNKKPIGYDFEYYPAESNFGKNQDGFFIPKNYCEDSIVFYYEKYNHGFLYDITSKNITDYENRILKSKNINTIEKRKIIFLLKTINSLSSFYKFDAELNLQKINFQDLNFLLNSFINISENESLKLTSTVKNQKITVKEFIICVDIESKLTKDIIKLIESNEIKPESRTSFPCSLNSLRNLLTHSEKYKINSQNDKIFYNIIDFYNVDDELYILLNKLDEEDGSINQIVILKYELIEIKKAFENFLNELYKNI</sequence>
<reference evidence="1 2" key="1">
    <citation type="submission" date="2017-11" db="EMBL/GenBank/DDBJ databases">
        <title>Complete genome sequence of Spiroplasma clarkii CN-5 (DSM 19994).</title>
        <authorList>
            <person name="Tsai Y.-M."/>
            <person name="Chang A."/>
            <person name="Lo W.-S."/>
            <person name="Kuo C.-H."/>
        </authorList>
    </citation>
    <scope>NUCLEOTIDE SEQUENCE [LARGE SCALE GENOMIC DNA]</scope>
    <source>
        <strain evidence="1 2">CN-5</strain>
    </source>
</reference>
<gene>
    <name evidence="1" type="ORF">SCLAR_v1c09110</name>
</gene>
<dbReference type="RefSeq" id="WP_100254758.1">
    <property type="nucleotide sequence ID" value="NZ_CP024870.1"/>
</dbReference>
<dbReference type="EMBL" id="CP024870">
    <property type="protein sequence ID" value="ATX71217.1"/>
    <property type="molecule type" value="Genomic_DNA"/>
</dbReference>
<evidence type="ECO:0000313" key="1">
    <source>
        <dbReference type="EMBL" id="ATX71217.1"/>
    </source>
</evidence>
<dbReference type="AlphaFoldDB" id="A0A2K8KHR2"/>
<organism evidence="1 2">
    <name type="scientific">Spiroplasma clarkii</name>
    <dbReference type="NCBI Taxonomy" id="2139"/>
    <lineage>
        <taxon>Bacteria</taxon>
        <taxon>Bacillati</taxon>
        <taxon>Mycoplasmatota</taxon>
        <taxon>Mollicutes</taxon>
        <taxon>Entomoplasmatales</taxon>
        <taxon>Spiroplasmataceae</taxon>
        <taxon>Spiroplasma</taxon>
    </lineage>
</organism>
<evidence type="ECO:0000313" key="2">
    <source>
        <dbReference type="Proteomes" id="UP000231179"/>
    </source>
</evidence>
<accession>A0A2K8KHR2</accession>
<protein>
    <submittedName>
        <fullName evidence="1">Uncharacterized protein</fullName>
    </submittedName>
</protein>
<dbReference type="Proteomes" id="UP000231179">
    <property type="component" value="Chromosome"/>
</dbReference>